<accession>A0A7S8J179</accession>
<evidence type="ECO:0000313" key="2">
    <source>
        <dbReference type="Proteomes" id="UP000593737"/>
    </source>
</evidence>
<sequence length="49" mass="5645">MKPWCYLDLWLSRIEQDLLGARLKASVRGMVGRMVSVYAEGTNLEDPKF</sequence>
<protein>
    <submittedName>
        <fullName evidence="1">Uncharacterized protein</fullName>
    </submittedName>
</protein>
<evidence type="ECO:0000313" key="1">
    <source>
        <dbReference type="EMBL" id="QPD06001.1"/>
    </source>
</evidence>
<reference evidence="1 2" key="1">
    <citation type="journal article" date="2020" name="ISME J.">
        <title>Enrichment and physiological characterization of a novel comammox Nitrospira indicates ammonium inhibition of complete nitrification.</title>
        <authorList>
            <person name="Sakoula D."/>
            <person name="Koch H."/>
            <person name="Frank J."/>
            <person name="Jetten M.S.M."/>
            <person name="van Kessel M.A.H.J."/>
            <person name="Lucker S."/>
        </authorList>
    </citation>
    <scope>NUCLEOTIDE SEQUENCE [LARGE SCALE GENOMIC DNA]</scope>
    <source>
        <strain evidence="1">Comreactor17</strain>
    </source>
</reference>
<organism evidence="1 2">
    <name type="scientific">Candidatus Nitrospira kreftii</name>
    <dbReference type="NCBI Taxonomy" id="2652173"/>
    <lineage>
        <taxon>Bacteria</taxon>
        <taxon>Pseudomonadati</taxon>
        <taxon>Nitrospirota</taxon>
        <taxon>Nitrospiria</taxon>
        <taxon>Nitrospirales</taxon>
        <taxon>Nitrospiraceae</taxon>
        <taxon>Nitrospira</taxon>
    </lineage>
</organism>
<dbReference type="Proteomes" id="UP000593737">
    <property type="component" value="Chromosome"/>
</dbReference>
<name>A0A7S8J179_9BACT</name>
<dbReference type="AlphaFoldDB" id="A0A7S8J179"/>
<proteinExistence type="predicted"/>
<gene>
    <name evidence="1" type="ORF">Nkreftii_003775</name>
</gene>
<dbReference type="EMBL" id="CP047423">
    <property type="protein sequence ID" value="QPD06001.1"/>
    <property type="molecule type" value="Genomic_DNA"/>
</dbReference>
<dbReference type="KEGG" id="nkf:Nkreftii_003775"/>